<accession>A0A2M6WLT3</accession>
<dbReference type="SUPFAM" id="SSF49265">
    <property type="entry name" value="Fibronectin type III"/>
    <property type="match status" value="1"/>
</dbReference>
<dbReference type="PROSITE" id="PS50853">
    <property type="entry name" value="FN3"/>
    <property type="match status" value="1"/>
</dbReference>
<dbReference type="Gene3D" id="2.60.40.10">
    <property type="entry name" value="Immunoglobulins"/>
    <property type="match status" value="2"/>
</dbReference>
<dbReference type="CDD" id="cd00063">
    <property type="entry name" value="FN3"/>
    <property type="match status" value="2"/>
</dbReference>
<dbReference type="AlphaFoldDB" id="A0A2M6WLT3"/>
<comment type="caution">
    <text evidence="3">The sequence shown here is derived from an EMBL/GenBank/DDBJ whole genome shotgun (WGS) entry which is preliminary data.</text>
</comment>
<evidence type="ECO:0000313" key="3">
    <source>
        <dbReference type="EMBL" id="PIT93745.1"/>
    </source>
</evidence>
<name>A0A2M6WLT3_9BACT</name>
<evidence type="ECO:0000259" key="2">
    <source>
        <dbReference type="PROSITE" id="PS50853"/>
    </source>
</evidence>
<reference evidence="4" key="1">
    <citation type="submission" date="2017-09" db="EMBL/GenBank/DDBJ databases">
        <title>Depth-based differentiation of microbial function through sediment-hosted aquifers and enrichment of novel symbionts in the deep terrestrial subsurface.</title>
        <authorList>
            <person name="Probst A.J."/>
            <person name="Ladd B."/>
            <person name="Jarett J.K."/>
            <person name="Geller-Mcgrath D.E."/>
            <person name="Sieber C.M.K."/>
            <person name="Emerson J.B."/>
            <person name="Anantharaman K."/>
            <person name="Thomas B.C."/>
            <person name="Malmstrom R."/>
            <person name="Stieglmeier M."/>
            <person name="Klingl A."/>
            <person name="Woyke T."/>
            <person name="Ryan C.M."/>
            <person name="Banfield J.F."/>
        </authorList>
    </citation>
    <scope>NUCLEOTIDE SEQUENCE [LARGE SCALE GENOMIC DNA]</scope>
</reference>
<protein>
    <recommendedName>
        <fullName evidence="2">Fibronectin type-III domain-containing protein</fullName>
    </recommendedName>
</protein>
<dbReference type="InterPro" id="IPR013783">
    <property type="entry name" value="Ig-like_fold"/>
</dbReference>
<feature type="non-terminal residue" evidence="3">
    <location>
        <position position="375"/>
    </location>
</feature>
<evidence type="ECO:0000256" key="1">
    <source>
        <dbReference type="SAM" id="MobiDB-lite"/>
    </source>
</evidence>
<evidence type="ECO:0000313" key="4">
    <source>
        <dbReference type="Proteomes" id="UP000229335"/>
    </source>
</evidence>
<dbReference type="Proteomes" id="UP000229335">
    <property type="component" value="Unassembled WGS sequence"/>
</dbReference>
<organism evidence="3 4">
    <name type="scientific">Candidatus Falkowbacteria bacterium CG10_big_fil_rev_8_21_14_0_10_43_11</name>
    <dbReference type="NCBI Taxonomy" id="1974568"/>
    <lineage>
        <taxon>Bacteria</taxon>
        <taxon>Candidatus Falkowiibacteriota</taxon>
    </lineage>
</organism>
<feature type="region of interest" description="Disordered" evidence="1">
    <location>
        <begin position="220"/>
        <end position="244"/>
    </location>
</feature>
<gene>
    <name evidence="3" type="ORF">COU00_02720</name>
</gene>
<dbReference type="SMART" id="SM00060">
    <property type="entry name" value="FN3"/>
    <property type="match status" value="2"/>
</dbReference>
<feature type="domain" description="Fibronectin type-III" evidence="2">
    <location>
        <begin position="48"/>
        <end position="139"/>
    </location>
</feature>
<sequence>MKTKLTAIAFFIVITAFSLLFVAGSVSALTYEGTIGGGDGGSIGPLNAPANVSAIASGYTAISVSWDAAVGADGYKLYRNTADSGWDSATLATTTNASITSYSDTGLTSGTTYYYKVKSYNSSQSSDFSLVASAATNSLATPTGLAAAAQSTSRIDVNWTAVSGADGYKLYRNGSLIATQAGTSYSDTGLSAGTSYAYKVKSYISSVDSAFSSEISATTQSAPSAPASGGGTYTPPAPSSVSSNNVPLTVSSAQTGTVNYVFPDSSSAKVEVPAGAVSSATTFNVSQGALTGAQTPAQTTGAFMVSDNVFNITAQDASNSLVRSFSGQLTITLAVPELPADTADLAVYYFNDATGEWIKVAGASFDAVNKKVVFS</sequence>
<dbReference type="EMBL" id="PFAS01000047">
    <property type="protein sequence ID" value="PIT93745.1"/>
    <property type="molecule type" value="Genomic_DNA"/>
</dbReference>
<proteinExistence type="predicted"/>
<dbReference type="InterPro" id="IPR003961">
    <property type="entry name" value="FN3_dom"/>
</dbReference>
<dbReference type="InterPro" id="IPR036116">
    <property type="entry name" value="FN3_sf"/>
</dbReference>
<dbReference type="Pfam" id="PF00041">
    <property type="entry name" value="fn3"/>
    <property type="match status" value="1"/>
</dbReference>